<accession>A0A7D9D1C7</accession>
<gene>
    <name evidence="2" type="ORF">DEBR0S6_11518G</name>
</gene>
<dbReference type="Proteomes" id="UP000478008">
    <property type="component" value="Unassembled WGS sequence"/>
</dbReference>
<keyword evidence="3" id="KW-1185">Reference proteome</keyword>
<protein>
    <submittedName>
        <fullName evidence="2">DEBR0S6_11518g1_1</fullName>
    </submittedName>
</protein>
<feature type="compositionally biased region" description="Basic residues" evidence="1">
    <location>
        <begin position="189"/>
        <end position="203"/>
    </location>
</feature>
<dbReference type="Gene3D" id="6.10.250.3390">
    <property type="match status" value="1"/>
</dbReference>
<dbReference type="InterPro" id="IPR013239">
    <property type="entry name" value="RNA_polI_Rpa14"/>
</dbReference>
<feature type="compositionally biased region" description="Basic and acidic residues" evidence="1">
    <location>
        <begin position="116"/>
        <end position="128"/>
    </location>
</feature>
<evidence type="ECO:0000313" key="3">
    <source>
        <dbReference type="Proteomes" id="UP000478008"/>
    </source>
</evidence>
<dbReference type="Pfam" id="PF08203">
    <property type="entry name" value="RNA_polI_A14"/>
    <property type="match status" value="1"/>
</dbReference>
<dbReference type="EMBL" id="CABFWN010000006">
    <property type="protein sequence ID" value="VUG20256.1"/>
    <property type="molecule type" value="Genomic_DNA"/>
</dbReference>
<name>A0A7D9D1C7_DEKBR</name>
<proteinExistence type="predicted"/>
<evidence type="ECO:0000313" key="2">
    <source>
        <dbReference type="EMBL" id="VUG20256.1"/>
    </source>
</evidence>
<organism evidence="2 3">
    <name type="scientific">Dekkera bruxellensis</name>
    <name type="common">Brettanomyces custersii</name>
    <dbReference type="NCBI Taxonomy" id="5007"/>
    <lineage>
        <taxon>Eukaryota</taxon>
        <taxon>Fungi</taxon>
        <taxon>Dikarya</taxon>
        <taxon>Ascomycota</taxon>
        <taxon>Saccharomycotina</taxon>
        <taxon>Pichiomycetes</taxon>
        <taxon>Pichiales</taxon>
        <taxon>Pichiaceae</taxon>
        <taxon>Brettanomyces</taxon>
    </lineage>
</organism>
<feature type="region of interest" description="Disordered" evidence="1">
    <location>
        <begin position="110"/>
        <end position="203"/>
    </location>
</feature>
<reference evidence="2 3" key="1">
    <citation type="submission" date="2019-07" db="EMBL/GenBank/DDBJ databases">
        <authorList>
            <person name="Friedrich A."/>
            <person name="Schacherer J."/>
        </authorList>
    </citation>
    <scope>NUCLEOTIDE SEQUENCE [LARGE SCALE GENOMIC DNA]</scope>
</reference>
<sequence>MPFGVSRVAECDVQHPTTIHAVKAKSLDKEHVQKYLDDFLDDYDRILTTSAVSSEGSMGLNTYVGPKTTTISQLKRLQRELRGLPPVILEEEEANPVVSSISVPKNKKIVFDDDGETKGEKEEEKKDNDDEIQPKYTESSESESESNDSDSVSEPENEQDGNESENNSIKESKKRKAEEIEESEEEERKHKKHEHKHKHKHHD</sequence>
<evidence type="ECO:0000256" key="1">
    <source>
        <dbReference type="SAM" id="MobiDB-lite"/>
    </source>
</evidence>
<feature type="compositionally biased region" description="Acidic residues" evidence="1">
    <location>
        <begin position="140"/>
        <end position="163"/>
    </location>
</feature>
<dbReference type="AlphaFoldDB" id="A0A7D9D1C7"/>